<evidence type="ECO:0000313" key="5">
    <source>
        <dbReference type="Proteomes" id="UP000770330"/>
    </source>
</evidence>
<dbReference type="PANTHER" id="PTHR36838">
    <property type="entry name" value="AUXIN EFFLUX CARRIER FAMILY PROTEIN"/>
    <property type="match status" value="1"/>
</dbReference>
<dbReference type="RefSeq" id="WP_303943641.1">
    <property type="nucleotide sequence ID" value="NZ_JABZXO010000001.1"/>
</dbReference>
<gene>
    <name evidence="4" type="ORF">HXO61_00750</name>
</gene>
<evidence type="ECO:0000313" key="4">
    <source>
        <dbReference type="EMBL" id="MBF1656458.1"/>
    </source>
</evidence>
<evidence type="ECO:0000256" key="1">
    <source>
        <dbReference type="ARBA" id="ARBA00022448"/>
    </source>
</evidence>
<accession>A0A930L2K4</accession>
<reference evidence="4" key="1">
    <citation type="submission" date="2020-04" db="EMBL/GenBank/DDBJ databases">
        <title>Deep metagenomics examines the oral microbiome during advanced dental caries in children, revealing novel taxa and co-occurrences with host molecules.</title>
        <authorList>
            <person name="Baker J.L."/>
            <person name="Morton J.T."/>
            <person name="Dinis M."/>
            <person name="Alvarez R."/>
            <person name="Tran N.C."/>
            <person name="Knight R."/>
            <person name="Edlund A."/>
        </authorList>
    </citation>
    <scope>NUCLEOTIDE SEQUENCE</scope>
    <source>
        <strain evidence="4">JCVI_39_bin.18</strain>
    </source>
</reference>
<keyword evidence="3" id="KW-1133">Transmembrane helix</keyword>
<protein>
    <submittedName>
        <fullName evidence="4">Permease</fullName>
    </submittedName>
</protein>
<dbReference type="Proteomes" id="UP000770330">
    <property type="component" value="Unassembled WGS sequence"/>
</dbReference>
<dbReference type="PANTHER" id="PTHR36838:SF3">
    <property type="entry name" value="TRANSPORTER AUXIN EFFLUX CARRIER EC FAMILY"/>
    <property type="match status" value="1"/>
</dbReference>
<feature type="transmembrane region" description="Helical" evidence="3">
    <location>
        <begin position="6"/>
        <end position="25"/>
    </location>
</feature>
<keyword evidence="3" id="KW-0472">Membrane</keyword>
<keyword evidence="1" id="KW-0813">Transport</keyword>
<evidence type="ECO:0000256" key="3">
    <source>
        <dbReference type="SAM" id="Phobius"/>
    </source>
</evidence>
<evidence type="ECO:0000256" key="2">
    <source>
        <dbReference type="SAM" id="MobiDB-lite"/>
    </source>
</evidence>
<feature type="transmembrane region" description="Helical" evidence="3">
    <location>
        <begin position="309"/>
        <end position="332"/>
    </location>
</feature>
<keyword evidence="3" id="KW-0812">Transmembrane</keyword>
<feature type="transmembrane region" description="Helical" evidence="3">
    <location>
        <begin position="32"/>
        <end position="50"/>
    </location>
</feature>
<feature type="transmembrane region" description="Helical" evidence="3">
    <location>
        <begin position="239"/>
        <end position="260"/>
    </location>
</feature>
<feature type="transmembrane region" description="Helical" evidence="3">
    <location>
        <begin position="208"/>
        <end position="227"/>
    </location>
</feature>
<feature type="region of interest" description="Disordered" evidence="2">
    <location>
        <begin position="146"/>
        <end position="165"/>
    </location>
</feature>
<feature type="transmembrane region" description="Helical" evidence="3">
    <location>
        <begin position="280"/>
        <end position="297"/>
    </location>
</feature>
<proteinExistence type="predicted"/>
<name>A0A930L2K4_9MICC</name>
<dbReference type="EMBL" id="JABZXO010000001">
    <property type="protein sequence ID" value="MBF1656458.1"/>
    <property type="molecule type" value="Genomic_DNA"/>
</dbReference>
<feature type="transmembrane region" description="Helical" evidence="3">
    <location>
        <begin position="56"/>
        <end position="74"/>
    </location>
</feature>
<dbReference type="AlphaFoldDB" id="A0A930L2K4"/>
<comment type="caution">
    <text evidence="4">The sequence shown here is derived from an EMBL/GenBank/DDBJ whole genome shotgun (WGS) entry which is preliminary data.</text>
</comment>
<feature type="transmembrane region" description="Helical" evidence="3">
    <location>
        <begin position="182"/>
        <end position="202"/>
    </location>
</feature>
<feature type="transmembrane region" description="Helical" evidence="3">
    <location>
        <begin position="86"/>
        <end position="105"/>
    </location>
</feature>
<organism evidence="4 5">
    <name type="scientific">Rothia mucilaginosa</name>
    <dbReference type="NCBI Taxonomy" id="43675"/>
    <lineage>
        <taxon>Bacteria</taxon>
        <taxon>Bacillati</taxon>
        <taxon>Actinomycetota</taxon>
        <taxon>Actinomycetes</taxon>
        <taxon>Micrococcales</taxon>
        <taxon>Micrococcaceae</taxon>
        <taxon>Rothia</taxon>
    </lineage>
</organism>
<sequence>MGIILPLLYLGAGFGLAMLLPEHWGNRLKESASALLTRWIIPAVIIYTVATSRPELFFVAASTMVLMLLGVLCAGRITRDPVQKLAFVYLNAGLFGIPVVAGFWGEEAVRVYIGAYIGNSIMGNILGTSLLRGGLTTDAGERAASSARAAQNSHTTQDARATRSHGETLHTVLRGLRTSPPVIAVVVGLLCLPAGSFLSVHGAGFYRVLTWIFSFIGLIVLGMWLGVAKLHRADLTRAAGWAFLRAVLVSVYSIGVLALARWAHDTAGVHFDQLLAHPQVLFLLAVLPPAANIVILETHYRHEGTAAPVIAAGAAVSVGMIALAVPILQLVFAS</sequence>
<feature type="transmembrane region" description="Helical" evidence="3">
    <location>
        <begin position="111"/>
        <end position="131"/>
    </location>
</feature>